<proteinExistence type="predicted"/>
<evidence type="ECO:0000313" key="2">
    <source>
        <dbReference type="Proteomes" id="UP001551675"/>
    </source>
</evidence>
<accession>A0ABV3GI16</accession>
<keyword evidence="2" id="KW-1185">Reference proteome</keyword>
<dbReference type="SUPFAM" id="SSF48452">
    <property type="entry name" value="TPR-like"/>
    <property type="match status" value="1"/>
</dbReference>
<dbReference type="Gene3D" id="1.25.40.10">
    <property type="entry name" value="Tetratricopeptide repeat domain"/>
    <property type="match status" value="1"/>
</dbReference>
<gene>
    <name evidence="1" type="ORF">AB0I59_21590</name>
</gene>
<comment type="caution">
    <text evidence="1">The sequence shown here is derived from an EMBL/GenBank/DDBJ whole genome shotgun (WGS) entry which is preliminary data.</text>
</comment>
<evidence type="ECO:0008006" key="3">
    <source>
        <dbReference type="Google" id="ProtNLM"/>
    </source>
</evidence>
<name>A0ABV3GI16_MICGL</name>
<dbReference type="RefSeq" id="WP_358135317.1">
    <property type="nucleotide sequence ID" value="NZ_JBFALK010000012.1"/>
</dbReference>
<protein>
    <recommendedName>
        <fullName evidence="3">MalT-like TPR region domain-containing protein</fullName>
    </recommendedName>
</protein>
<dbReference type="Proteomes" id="UP001551675">
    <property type="component" value="Unassembled WGS sequence"/>
</dbReference>
<evidence type="ECO:0000313" key="1">
    <source>
        <dbReference type="EMBL" id="MEV0971231.1"/>
    </source>
</evidence>
<dbReference type="EMBL" id="JBFALK010000012">
    <property type="protein sequence ID" value="MEV0971231.1"/>
    <property type="molecule type" value="Genomic_DNA"/>
</dbReference>
<reference evidence="1 2" key="1">
    <citation type="submission" date="2024-06" db="EMBL/GenBank/DDBJ databases">
        <title>The Natural Products Discovery Center: Release of the First 8490 Sequenced Strains for Exploring Actinobacteria Biosynthetic Diversity.</title>
        <authorList>
            <person name="Kalkreuter E."/>
            <person name="Kautsar S.A."/>
            <person name="Yang D."/>
            <person name="Bader C.D."/>
            <person name="Teijaro C.N."/>
            <person name="Fluegel L."/>
            <person name="Davis C.M."/>
            <person name="Simpson J.R."/>
            <person name="Lauterbach L."/>
            <person name="Steele A.D."/>
            <person name="Gui C."/>
            <person name="Meng S."/>
            <person name="Li G."/>
            <person name="Viehrig K."/>
            <person name="Ye F."/>
            <person name="Su P."/>
            <person name="Kiefer A.F."/>
            <person name="Nichols A."/>
            <person name="Cepeda A.J."/>
            <person name="Yan W."/>
            <person name="Fan B."/>
            <person name="Jiang Y."/>
            <person name="Adhikari A."/>
            <person name="Zheng C.-J."/>
            <person name="Schuster L."/>
            <person name="Cowan T.M."/>
            <person name="Smanski M.J."/>
            <person name="Chevrette M.G."/>
            <person name="De Carvalho L.P.S."/>
            <person name="Shen B."/>
        </authorList>
    </citation>
    <scope>NUCLEOTIDE SEQUENCE [LARGE SCALE GENOMIC DNA]</scope>
    <source>
        <strain evidence="1 2">NPDC050100</strain>
    </source>
</reference>
<organism evidence="1 2">
    <name type="scientific">Microtetraspora glauca</name>
    <dbReference type="NCBI Taxonomy" id="1996"/>
    <lineage>
        <taxon>Bacteria</taxon>
        <taxon>Bacillati</taxon>
        <taxon>Actinomycetota</taxon>
        <taxon>Actinomycetes</taxon>
        <taxon>Streptosporangiales</taxon>
        <taxon>Streptosporangiaceae</taxon>
        <taxon>Microtetraspora</taxon>
    </lineage>
</organism>
<dbReference type="InterPro" id="IPR011990">
    <property type="entry name" value="TPR-like_helical_dom_sf"/>
</dbReference>
<sequence length="308" mass="33204">MSAMTAFRGADRQVGGGHLYATVVGYLERDVAPRLFGGSDGPSVFVPAAALTEMAGWMAHDAGQDTTADRHFCRALDLASIGGDRQLEAHILGSMSHLSQHRGRAADAVRLARRGTEMLTATRISAPAMEARLLTMAARSFASLGDSAESASLLLQAERVLDDEPTSTPSPWVGPFDEGSLALDAARSMLALGQMHEARRQADRAVALRPGKRTRSRALGQLLLAKVLLAESHVGEACHLARGVLEDTRSLSSLVVTRQLADLRGLLEAYREEEIVAESLTALSTALEERRWLYQWRGSERGPRSPAL</sequence>